<dbReference type="GO" id="GO:0005829">
    <property type="term" value="C:cytosol"/>
    <property type="evidence" value="ECO:0007669"/>
    <property type="project" value="TreeGrafter"/>
</dbReference>
<dbReference type="Gene3D" id="3.90.180.10">
    <property type="entry name" value="Medium-chain alcohol dehydrogenases, catalytic domain"/>
    <property type="match status" value="1"/>
</dbReference>
<comment type="caution">
    <text evidence="4">The sequence shown here is derived from an EMBL/GenBank/DDBJ whole genome shotgun (WGS) entry which is preliminary data.</text>
</comment>
<name>A0A2A6JD05_9HYPH</name>
<evidence type="ECO:0000256" key="2">
    <source>
        <dbReference type="ARBA" id="ARBA00023002"/>
    </source>
</evidence>
<dbReference type="Proteomes" id="UP000220768">
    <property type="component" value="Unassembled WGS sequence"/>
</dbReference>
<accession>A0A2A6JD05</accession>
<dbReference type="AlphaFoldDB" id="A0A2A6JD05"/>
<protein>
    <submittedName>
        <fullName evidence="4">Quinone oxidoreductase</fullName>
    </submittedName>
</protein>
<dbReference type="InterPro" id="IPR011032">
    <property type="entry name" value="GroES-like_sf"/>
</dbReference>
<evidence type="ECO:0000313" key="5">
    <source>
        <dbReference type="Proteomes" id="UP000220768"/>
    </source>
</evidence>
<keyword evidence="5" id="KW-1185">Reference proteome</keyword>
<dbReference type="RefSeq" id="WP_097612810.1">
    <property type="nucleotide sequence ID" value="NZ_NWSV01000007.1"/>
</dbReference>
<keyword evidence="2" id="KW-0560">Oxidoreductase</keyword>
<evidence type="ECO:0000256" key="1">
    <source>
        <dbReference type="ARBA" id="ARBA00022857"/>
    </source>
</evidence>
<dbReference type="InterPro" id="IPR002364">
    <property type="entry name" value="Quin_OxRdtase/zeta-crystal_CS"/>
</dbReference>
<dbReference type="GO" id="GO:0035925">
    <property type="term" value="F:mRNA 3'-UTR AU-rich region binding"/>
    <property type="evidence" value="ECO:0007669"/>
    <property type="project" value="TreeGrafter"/>
</dbReference>
<organism evidence="4 5">
    <name type="scientific">Rhizobium chutanense</name>
    <dbReference type="NCBI Taxonomy" id="2035448"/>
    <lineage>
        <taxon>Bacteria</taxon>
        <taxon>Pseudomonadati</taxon>
        <taxon>Pseudomonadota</taxon>
        <taxon>Alphaproteobacteria</taxon>
        <taxon>Hyphomicrobiales</taxon>
        <taxon>Rhizobiaceae</taxon>
        <taxon>Rhizobium/Agrobacterium group</taxon>
        <taxon>Rhizobium</taxon>
    </lineage>
</organism>
<dbReference type="GO" id="GO:0070402">
    <property type="term" value="F:NADPH binding"/>
    <property type="evidence" value="ECO:0007669"/>
    <property type="project" value="TreeGrafter"/>
</dbReference>
<dbReference type="FunFam" id="3.40.50.720:FF:000053">
    <property type="entry name" value="Quinone oxidoreductase 1"/>
    <property type="match status" value="1"/>
</dbReference>
<dbReference type="SMART" id="SM00829">
    <property type="entry name" value="PKS_ER"/>
    <property type="match status" value="1"/>
</dbReference>
<reference evidence="4 5" key="1">
    <citation type="submission" date="2017-09" db="EMBL/GenBank/DDBJ databases">
        <title>Comparative genomics of rhizobia isolated from Phaseolus vulgaris in China.</title>
        <authorList>
            <person name="Tong W."/>
        </authorList>
    </citation>
    <scope>NUCLEOTIDE SEQUENCE [LARGE SCALE GENOMIC DNA]</scope>
    <source>
        <strain evidence="4 5">C5</strain>
    </source>
</reference>
<sequence length="329" mass="34358">MTIAIDAFRFSEFGAPDVLRRETIELTAPAAGEIQIKHLAIGVNYIDVYHRKGVFAAPLSLPSGLGVEGVGIVTALGDGAGNIKIGDRVAYVGGPPNGYSTHRNLPAARALPVPEALDSETVAALVFKGLTVEYLIHRCVPVSKGDTVLFHAAAGGVGSIATQWLKHLGATVIGTVGSQEKAEIARANGCDHTIIYSREDFKARVAEITGGKGVSVVYDSVGADTFAGSLECLSPRGTLVSFGEASGPVAPLNVASLGARGSLFVTRPSIAHYTADRGEYEAAARNLFAAIEAGIVKAPNLSKYKLSDAVKAHEDMEARRTRGSIILIP</sequence>
<dbReference type="InterPro" id="IPR047618">
    <property type="entry name" value="QOR-like"/>
</dbReference>
<dbReference type="PANTHER" id="PTHR48106:SF13">
    <property type="entry name" value="QUINONE OXIDOREDUCTASE-RELATED"/>
    <property type="match status" value="1"/>
</dbReference>
<keyword evidence="1" id="KW-0521">NADP</keyword>
<dbReference type="InterPro" id="IPR020843">
    <property type="entry name" value="ER"/>
</dbReference>
<dbReference type="PROSITE" id="PS01162">
    <property type="entry name" value="QOR_ZETA_CRYSTAL"/>
    <property type="match status" value="1"/>
</dbReference>
<dbReference type="InterPro" id="IPR013149">
    <property type="entry name" value="ADH-like_C"/>
</dbReference>
<dbReference type="SUPFAM" id="SSF51735">
    <property type="entry name" value="NAD(P)-binding Rossmann-fold domains"/>
    <property type="match status" value="1"/>
</dbReference>
<dbReference type="InterPro" id="IPR013154">
    <property type="entry name" value="ADH-like_N"/>
</dbReference>
<dbReference type="PANTHER" id="PTHR48106">
    <property type="entry name" value="QUINONE OXIDOREDUCTASE PIG3-RELATED"/>
    <property type="match status" value="1"/>
</dbReference>
<dbReference type="SUPFAM" id="SSF50129">
    <property type="entry name" value="GroES-like"/>
    <property type="match status" value="1"/>
</dbReference>
<dbReference type="Pfam" id="PF08240">
    <property type="entry name" value="ADH_N"/>
    <property type="match status" value="1"/>
</dbReference>
<evidence type="ECO:0000313" key="4">
    <source>
        <dbReference type="EMBL" id="PDT03787.1"/>
    </source>
</evidence>
<proteinExistence type="predicted"/>
<evidence type="ECO:0000259" key="3">
    <source>
        <dbReference type="SMART" id="SM00829"/>
    </source>
</evidence>
<dbReference type="EMBL" id="NWSV01000007">
    <property type="protein sequence ID" value="PDT03787.1"/>
    <property type="molecule type" value="Genomic_DNA"/>
</dbReference>
<dbReference type="Gene3D" id="3.40.50.720">
    <property type="entry name" value="NAD(P)-binding Rossmann-like Domain"/>
    <property type="match status" value="1"/>
</dbReference>
<dbReference type="CDD" id="cd05286">
    <property type="entry name" value="QOR2"/>
    <property type="match status" value="1"/>
</dbReference>
<dbReference type="GO" id="GO:0008270">
    <property type="term" value="F:zinc ion binding"/>
    <property type="evidence" value="ECO:0007669"/>
    <property type="project" value="InterPro"/>
</dbReference>
<dbReference type="InterPro" id="IPR036291">
    <property type="entry name" value="NAD(P)-bd_dom_sf"/>
</dbReference>
<feature type="domain" description="Enoyl reductase (ER)" evidence="3">
    <location>
        <begin position="14"/>
        <end position="327"/>
    </location>
</feature>
<dbReference type="GO" id="GO:0003960">
    <property type="term" value="F:quinone reductase (NADPH) activity"/>
    <property type="evidence" value="ECO:0007669"/>
    <property type="project" value="InterPro"/>
</dbReference>
<gene>
    <name evidence="4" type="ORF">CO666_13920</name>
</gene>
<dbReference type="Pfam" id="PF00107">
    <property type="entry name" value="ADH_zinc_N"/>
    <property type="match status" value="1"/>
</dbReference>